<keyword evidence="1" id="KW-0812">Transmembrane</keyword>
<accession>A0A0H4A0R2</accession>
<reference evidence="2" key="1">
    <citation type="journal article" date="2015" name="MBio">
        <title>Eco-Evolutionary Dynamics of Episomes among Ecologically Cohesive Bacterial Populations.</title>
        <authorList>
            <person name="Xue H."/>
            <person name="Cordero O.X."/>
            <person name="Camas F.M."/>
            <person name="Trimble W."/>
            <person name="Meyer F."/>
            <person name="Guglielmini J."/>
            <person name="Rocha E.P."/>
            <person name="Polz M.F."/>
        </authorList>
    </citation>
    <scope>NUCLEOTIDE SEQUENCE</scope>
    <source>
        <strain evidence="2">1S_139</strain>
    </source>
</reference>
<feature type="transmembrane region" description="Helical" evidence="1">
    <location>
        <begin position="70"/>
        <end position="93"/>
    </location>
</feature>
<evidence type="ECO:0000256" key="1">
    <source>
        <dbReference type="SAM" id="Phobius"/>
    </source>
</evidence>
<keyword evidence="1" id="KW-0472">Membrane</keyword>
<sequence length="96" mass="11506">MIDKLDTYAPKKIQGWANFPSFAWIRSSQVAFSWFHRHSKEDIQHWRNGIKKELGSVYWLYRLNTECLRFGFLSVFFVFVFMGIEYQFGILGIPFD</sequence>
<organism evidence="2">
    <name type="scientific">Vibrio crassostreae</name>
    <dbReference type="NCBI Taxonomy" id="246167"/>
    <lineage>
        <taxon>Bacteria</taxon>
        <taxon>Pseudomonadati</taxon>
        <taxon>Pseudomonadota</taxon>
        <taxon>Gammaproteobacteria</taxon>
        <taxon>Vibrionales</taxon>
        <taxon>Vibrionaceae</taxon>
        <taxon>Vibrio</taxon>
    </lineage>
</organism>
<dbReference type="AlphaFoldDB" id="A0A0H4A0R2"/>
<dbReference type="EMBL" id="KP795641">
    <property type="protein sequence ID" value="AKN39326.1"/>
    <property type="molecule type" value="Genomic_DNA"/>
</dbReference>
<proteinExistence type="predicted"/>
<name>A0A0H4A0R2_9VIBR</name>
<protein>
    <submittedName>
        <fullName evidence="2">Uncharacterized protein</fullName>
    </submittedName>
</protein>
<evidence type="ECO:0000313" key="2">
    <source>
        <dbReference type="EMBL" id="AKN39326.1"/>
    </source>
</evidence>
<keyword evidence="1" id="KW-1133">Transmembrane helix</keyword>